<keyword evidence="2" id="KW-0328">Glycosyltransferase</keyword>
<keyword evidence="1 2" id="KW-0808">Transferase</keyword>
<gene>
    <name evidence="2" type="ORF">UFOVP449_169</name>
</gene>
<reference evidence="2" key="1">
    <citation type="submission" date="2020-04" db="EMBL/GenBank/DDBJ databases">
        <authorList>
            <person name="Chiriac C."/>
            <person name="Salcher M."/>
            <person name="Ghai R."/>
            <person name="Kavagutti S V."/>
        </authorList>
    </citation>
    <scope>NUCLEOTIDE SEQUENCE</scope>
</reference>
<proteinExistence type="predicted"/>
<evidence type="ECO:0000256" key="1">
    <source>
        <dbReference type="ARBA" id="ARBA00022679"/>
    </source>
</evidence>
<name>A0A6J5MDG2_9CAUD</name>
<dbReference type="EMBL" id="LR796420">
    <property type="protein sequence ID" value="CAB4143363.1"/>
    <property type="molecule type" value="Genomic_DNA"/>
</dbReference>
<dbReference type="Pfam" id="PF11051">
    <property type="entry name" value="Mannosyl_trans3"/>
    <property type="match status" value="1"/>
</dbReference>
<organism evidence="2">
    <name type="scientific">uncultured Caudovirales phage</name>
    <dbReference type="NCBI Taxonomy" id="2100421"/>
    <lineage>
        <taxon>Viruses</taxon>
        <taxon>Duplodnaviria</taxon>
        <taxon>Heunggongvirae</taxon>
        <taxon>Uroviricota</taxon>
        <taxon>Caudoviricetes</taxon>
        <taxon>Peduoviridae</taxon>
        <taxon>Maltschvirus</taxon>
        <taxon>Maltschvirus maltsch</taxon>
    </lineage>
</organism>
<dbReference type="InterPro" id="IPR022751">
    <property type="entry name" value="Alpha_mannosyltransferase"/>
</dbReference>
<dbReference type="Gene3D" id="3.90.550.10">
    <property type="entry name" value="Spore Coat Polysaccharide Biosynthesis Protein SpsA, Chain A"/>
    <property type="match status" value="1"/>
</dbReference>
<dbReference type="InterPro" id="IPR029044">
    <property type="entry name" value="Nucleotide-diphossugar_trans"/>
</dbReference>
<dbReference type="GO" id="GO:0016757">
    <property type="term" value="F:glycosyltransferase activity"/>
    <property type="evidence" value="ECO:0007669"/>
    <property type="project" value="UniProtKB-KW"/>
</dbReference>
<protein>
    <submittedName>
        <fullName evidence="2">Alpha-mannosyltransferase</fullName>
    </submittedName>
</protein>
<sequence length="134" mass="15582">MNRGYFFIAFGTQYIEELKMLVNTLRKVGDTLPISVLTSEQDADYCKSLNIFDKIVIYDFNNELSLRTNTSFEKYGAVPKILMLKLTPYEETIFVDSDVLCQYNPEHVWELMREKKSSSMYSGSGIFSRLAFRI</sequence>
<accession>A0A6J5MDG2</accession>
<evidence type="ECO:0000313" key="2">
    <source>
        <dbReference type="EMBL" id="CAB4143363.1"/>
    </source>
</evidence>
<dbReference type="SUPFAM" id="SSF53448">
    <property type="entry name" value="Nucleotide-diphospho-sugar transferases"/>
    <property type="match status" value="1"/>
</dbReference>